<evidence type="ECO:0000256" key="1">
    <source>
        <dbReference type="SAM" id="MobiDB-lite"/>
    </source>
</evidence>
<accession>A0AA35YN68</accession>
<keyword evidence="3" id="KW-1185">Reference proteome</keyword>
<proteinExistence type="predicted"/>
<feature type="region of interest" description="Disordered" evidence="1">
    <location>
        <begin position="1"/>
        <end position="48"/>
    </location>
</feature>
<protein>
    <submittedName>
        <fullName evidence="2">Uncharacterized protein</fullName>
    </submittedName>
</protein>
<reference evidence="2" key="1">
    <citation type="submission" date="2023-04" db="EMBL/GenBank/DDBJ databases">
        <authorList>
            <person name="Vijverberg K."/>
            <person name="Xiong W."/>
            <person name="Schranz E."/>
        </authorList>
    </citation>
    <scope>NUCLEOTIDE SEQUENCE</scope>
</reference>
<gene>
    <name evidence="2" type="ORF">LSALG_LOCUS16903</name>
</gene>
<dbReference type="AlphaFoldDB" id="A0AA35YN68"/>
<dbReference type="Proteomes" id="UP001177003">
    <property type="component" value="Chromosome 3"/>
</dbReference>
<name>A0AA35YN68_LACSI</name>
<organism evidence="2 3">
    <name type="scientific">Lactuca saligna</name>
    <name type="common">Willowleaf lettuce</name>
    <dbReference type="NCBI Taxonomy" id="75948"/>
    <lineage>
        <taxon>Eukaryota</taxon>
        <taxon>Viridiplantae</taxon>
        <taxon>Streptophyta</taxon>
        <taxon>Embryophyta</taxon>
        <taxon>Tracheophyta</taxon>
        <taxon>Spermatophyta</taxon>
        <taxon>Magnoliopsida</taxon>
        <taxon>eudicotyledons</taxon>
        <taxon>Gunneridae</taxon>
        <taxon>Pentapetalae</taxon>
        <taxon>asterids</taxon>
        <taxon>campanulids</taxon>
        <taxon>Asterales</taxon>
        <taxon>Asteraceae</taxon>
        <taxon>Cichorioideae</taxon>
        <taxon>Cichorieae</taxon>
        <taxon>Lactucinae</taxon>
        <taxon>Lactuca</taxon>
    </lineage>
</organism>
<dbReference type="EMBL" id="OX465079">
    <property type="protein sequence ID" value="CAI9276948.1"/>
    <property type="molecule type" value="Genomic_DNA"/>
</dbReference>
<evidence type="ECO:0000313" key="3">
    <source>
        <dbReference type="Proteomes" id="UP001177003"/>
    </source>
</evidence>
<feature type="compositionally biased region" description="Polar residues" evidence="1">
    <location>
        <begin position="20"/>
        <end position="44"/>
    </location>
</feature>
<evidence type="ECO:0000313" key="2">
    <source>
        <dbReference type="EMBL" id="CAI9276948.1"/>
    </source>
</evidence>
<sequence length="191" mass="20729">MKKFAGIPMESTVPIRVDQETSGSPQRPVTFPSESEGSSHTNHSGIIGNGIFPYPQIREDMIRSTEVITTPPPKAHMNNLVNELPYGCFGPFPSPNIDGSSYTPAQKQTIPGSLGKRKRYDISGSNFSLNSISQMIDLTETEHTSPSAMASQERNIVGIDHVPTNIDLNKNPCGSPQRLTFVLHVSFCGSG</sequence>